<reference evidence="1 2" key="1">
    <citation type="submission" date="2023-07" db="EMBL/GenBank/DDBJ databases">
        <title>Genomic Encyclopedia of Type Strains, Phase IV (KMG-IV): sequencing the most valuable type-strain genomes for metagenomic binning, comparative biology and taxonomic classification.</title>
        <authorList>
            <person name="Goeker M."/>
        </authorList>
    </citation>
    <scope>NUCLEOTIDE SEQUENCE [LARGE SCALE GENOMIC DNA]</scope>
    <source>
        <strain evidence="1 2">B1-1</strain>
    </source>
</reference>
<dbReference type="Gene3D" id="2.120.10.30">
    <property type="entry name" value="TolB, C-terminal domain"/>
    <property type="match status" value="1"/>
</dbReference>
<gene>
    <name evidence="1" type="ORF">QO015_003108</name>
</gene>
<sequence length="366" mass="38325">MIGALKEAWANFRGFDTTGSTVPPMDGPLRPNARLDAAPLLLAIEDVDNLTATPAGLLASVGAGIHHLLADGDTLRIAATRTMPGAVTAMASSGSSLAIAIAGAGVQIEAEGAAPRMVALDGIDAGHVTAMSFAGPATLYVAIGSARHPAREWKRDLMTKTAAGSVLRLDLVQGRTSVIARDLAFPSGIHASGGRVFVSEAWRHRVISFATDGGKPEVALGALPAYPGRIAPSSAGGYWLAMFAPRNPLVEFVLKEKDYRRRMVETIDPDYWIAPSLATGRSFLEPIQGGARKKLNMLKPWSPTWSTGLVVRCGADMAMLESWHSRADGAVHGITSLAEMDGRLMAGAKGSGKIVALDRIDEGSAA</sequence>
<comment type="caution">
    <text evidence="1">The sequence shown here is derived from an EMBL/GenBank/DDBJ whole genome shotgun (WGS) entry which is preliminary data.</text>
</comment>
<dbReference type="PANTHER" id="PTHR10426:SF88">
    <property type="entry name" value="ADIPOCYTE PLASMA MEMBRANE-ASSOCIATED PROTEIN HEMOMUCIN-RELATED"/>
    <property type="match status" value="1"/>
</dbReference>
<name>A0ABU0M944_9HYPH</name>
<dbReference type="RefSeq" id="WP_266283176.1">
    <property type="nucleotide sequence ID" value="NZ_JAPKNF010000002.1"/>
</dbReference>
<dbReference type="EMBL" id="JAUSWJ010000001">
    <property type="protein sequence ID" value="MDQ0517495.1"/>
    <property type="molecule type" value="Genomic_DNA"/>
</dbReference>
<protein>
    <recommendedName>
        <fullName evidence="3">Strictosidine synthase</fullName>
    </recommendedName>
</protein>
<dbReference type="InterPro" id="IPR011042">
    <property type="entry name" value="6-blade_b-propeller_TolB-like"/>
</dbReference>
<evidence type="ECO:0000313" key="1">
    <source>
        <dbReference type="EMBL" id="MDQ0517495.1"/>
    </source>
</evidence>
<proteinExistence type="predicted"/>
<evidence type="ECO:0008006" key="3">
    <source>
        <dbReference type="Google" id="ProtNLM"/>
    </source>
</evidence>
<keyword evidence="2" id="KW-1185">Reference proteome</keyword>
<dbReference type="SUPFAM" id="SSF63829">
    <property type="entry name" value="Calcium-dependent phosphotriesterase"/>
    <property type="match status" value="1"/>
</dbReference>
<dbReference type="PANTHER" id="PTHR10426">
    <property type="entry name" value="STRICTOSIDINE SYNTHASE-RELATED"/>
    <property type="match status" value="1"/>
</dbReference>
<dbReference type="Proteomes" id="UP001223743">
    <property type="component" value="Unassembled WGS sequence"/>
</dbReference>
<evidence type="ECO:0000313" key="2">
    <source>
        <dbReference type="Proteomes" id="UP001223743"/>
    </source>
</evidence>
<accession>A0ABU0M944</accession>
<organism evidence="1 2">
    <name type="scientific">Kaistia geumhonensis</name>
    <dbReference type="NCBI Taxonomy" id="410839"/>
    <lineage>
        <taxon>Bacteria</taxon>
        <taxon>Pseudomonadati</taxon>
        <taxon>Pseudomonadota</taxon>
        <taxon>Alphaproteobacteria</taxon>
        <taxon>Hyphomicrobiales</taxon>
        <taxon>Kaistiaceae</taxon>
        <taxon>Kaistia</taxon>
    </lineage>
</organism>